<feature type="domain" description="DUF6443" evidence="2">
    <location>
        <begin position="38"/>
        <end position="152"/>
    </location>
</feature>
<dbReference type="RefSeq" id="WP_326320806.1">
    <property type="nucleotide sequence ID" value="NZ_JAYLAA010000037.1"/>
</dbReference>
<organism evidence="3 4">
    <name type="scientific">Chryseobacterium salviniae</name>
    <dbReference type="NCBI Taxonomy" id="3101750"/>
    <lineage>
        <taxon>Bacteria</taxon>
        <taxon>Pseudomonadati</taxon>
        <taxon>Bacteroidota</taxon>
        <taxon>Flavobacteriia</taxon>
        <taxon>Flavobacteriales</taxon>
        <taxon>Weeksellaceae</taxon>
        <taxon>Chryseobacterium group</taxon>
        <taxon>Chryseobacterium</taxon>
    </lineage>
</organism>
<evidence type="ECO:0000256" key="1">
    <source>
        <dbReference type="SAM" id="SignalP"/>
    </source>
</evidence>
<dbReference type="InterPro" id="IPR045619">
    <property type="entry name" value="DUF6443"/>
</dbReference>
<dbReference type="Gene3D" id="2.180.10.10">
    <property type="entry name" value="RHS repeat-associated core"/>
    <property type="match status" value="1"/>
</dbReference>
<evidence type="ECO:0000313" key="4">
    <source>
        <dbReference type="Proteomes" id="UP001348397"/>
    </source>
</evidence>
<protein>
    <submittedName>
        <fullName evidence="3">DUF6443 domain-containing protein</fullName>
    </submittedName>
</protein>
<feature type="signal peptide" evidence="1">
    <location>
        <begin position="1"/>
        <end position="23"/>
    </location>
</feature>
<keyword evidence="1" id="KW-0732">Signal</keyword>
<dbReference type="InterPro" id="IPR022385">
    <property type="entry name" value="Rhs_assc_core"/>
</dbReference>
<gene>
    <name evidence="3" type="ORF">SOP96_09845</name>
</gene>
<reference evidence="3 4" key="1">
    <citation type="submission" date="2024-01" db="EMBL/GenBank/DDBJ databases">
        <title>Chryseobacterium sp. T9W2-O.</title>
        <authorList>
            <person name="Maltman C."/>
        </authorList>
    </citation>
    <scope>NUCLEOTIDE SEQUENCE [LARGE SCALE GENOMIC DNA]</scope>
    <source>
        <strain evidence="3 4">T9W2-O</strain>
    </source>
</reference>
<accession>A0ABU6HU60</accession>
<evidence type="ECO:0000259" key="2">
    <source>
        <dbReference type="Pfam" id="PF20041"/>
    </source>
</evidence>
<name>A0ABU6HU60_9FLAO</name>
<dbReference type="Pfam" id="PF20041">
    <property type="entry name" value="DUF6443"/>
    <property type="match status" value="1"/>
</dbReference>
<dbReference type="Proteomes" id="UP001348397">
    <property type="component" value="Unassembled WGS sequence"/>
</dbReference>
<feature type="chain" id="PRO_5045765438" evidence="1">
    <location>
        <begin position="24"/>
        <end position="1244"/>
    </location>
</feature>
<sequence>MRKNLSRNLLALFGMLVTVCTYAQTPTSNENYVQVTKCLDADCVKKAVTVQYFDGLGRPKQVVDVKASPTGKDVVTHIEYDGFGRQVKDFLPVPQSNTLNGNIVPNPLGNASSIYGAEKIYSEKQLENSPLDRLQQLTQVGNDWSNKPVKMDYDANSDNEVRGYETTTDYIEGRTLSVLKVTNSTNSLNGCYKKAQLYKTTTTDEDGNKNIEFKNGRGQVILVRKVLSDTENADTYYIYNEYNQLAFLIPPKASEAMKNLTSGTQIPDTILNDLCYQYRYDGRDNLVERKFPTKGWDYMVYDKADRLVASQDANLKAQNKWLVVKYEMFGRVVYTGLITAGNRQSLQNQVSNIVVKETKDSVGFVKSGITVNYTNSFLNSALESVLTINYYDTYPHEAPPIPTTILGQYTLPQTTDANNHASTNSLPTATYVKNIEDDNWTKTFTYYDSMGRSIATKSTNYLGGYTNVETELDFTGNPLRTYTYHARKADEAGVTVKERFVYDDQNRLKQHYHQVDSNPEELLADNNYNELSQLTNKKIGGNLQSIDYAYNIRGWLTDVNKNQMATPDLGGKLFSYKIKYTSRDGIENPDSTQFAGKNVLPRYNGNIAEVDWRSVETLGATPSLTPKRYGYAYDRLNRLTAGYYQNPNNPYSKENIESLTYDLNGNVINLYRTSVMEYGSNTATVIDNLAYDYIGNQAIRIKDNSGNSTGYEGTTGFPIEYDANGNMKNMMDKQITGISYNHLNLPSAVNIGFDQITTQIKTKYRADGIKLRKENVKNSIGFAGTDTTIQITDYLDGFQYFKSTSNSTGGGGGSSELLMMSKRAFEPQAFSLIEPIEPTIDPPFGGGGIIANLKTPDLQFFPTSEGFYDYTKNQYIYSYRDHLGNVRVSFARNSAGVLEIVDSNDYYPFGMNHLKTGNSFFGQSSFKNYKFLGQELQETGFYDLNARFYLNDVLIFGQHDPLSDKTLQPYAYGYNNPIRYVDPQGTEGLGWGLKDGKWNFVQGMQEGDATYQQGGYTSYAEDGSTVENASINGGASGAVYLGYNANDVAYSENNFTNWNNLHGGDYGSRNEAYLAWQSNPNYYVGESYWDRTFRTMGFAFREAKMDMADGLMFAGSGRIGQVAEATEQAGKAALTDLELVTKAAQKAERAIGGSDRFAGTAKHTYSNNLINRYQKMFGDRGLETNFYFNNNQQLGAGNRGFLDVVNHGTQTIYDFKFGKATMSNSQFTKYSNSFKGYSIQIIRP</sequence>
<keyword evidence="4" id="KW-1185">Reference proteome</keyword>
<dbReference type="NCBIfam" id="TIGR03696">
    <property type="entry name" value="Rhs_assc_core"/>
    <property type="match status" value="1"/>
</dbReference>
<dbReference type="EMBL" id="JAYLAA010000037">
    <property type="protein sequence ID" value="MEC3876012.1"/>
    <property type="molecule type" value="Genomic_DNA"/>
</dbReference>
<comment type="caution">
    <text evidence="3">The sequence shown here is derived from an EMBL/GenBank/DDBJ whole genome shotgun (WGS) entry which is preliminary data.</text>
</comment>
<evidence type="ECO:0000313" key="3">
    <source>
        <dbReference type="EMBL" id="MEC3876012.1"/>
    </source>
</evidence>
<proteinExistence type="predicted"/>